<dbReference type="EMBL" id="JAPFFM010000007">
    <property type="protein sequence ID" value="KAJ6756987.1"/>
    <property type="molecule type" value="Genomic_DNA"/>
</dbReference>
<dbReference type="AlphaFoldDB" id="A0A9Q1A3W8"/>
<evidence type="ECO:0000313" key="1">
    <source>
        <dbReference type="EMBL" id="KAJ6756987.1"/>
    </source>
</evidence>
<keyword evidence="2" id="KW-1185">Reference proteome</keyword>
<gene>
    <name evidence="1" type="ORF">OIU74_026278</name>
</gene>
<reference evidence="1" key="1">
    <citation type="submission" date="2022-11" db="EMBL/GenBank/DDBJ databases">
        <authorList>
            <person name="Hyden B.L."/>
            <person name="Feng K."/>
            <person name="Yates T."/>
            <person name="Jawdy S."/>
            <person name="Smart L.B."/>
            <person name="Muchero W."/>
        </authorList>
    </citation>
    <scope>NUCLEOTIDE SEQUENCE</scope>
    <source>
        <tissue evidence="1">Shoot tip</tissue>
    </source>
</reference>
<organism evidence="1 2">
    <name type="scientific">Salix koriyanagi</name>
    <dbReference type="NCBI Taxonomy" id="2511006"/>
    <lineage>
        <taxon>Eukaryota</taxon>
        <taxon>Viridiplantae</taxon>
        <taxon>Streptophyta</taxon>
        <taxon>Embryophyta</taxon>
        <taxon>Tracheophyta</taxon>
        <taxon>Spermatophyta</taxon>
        <taxon>Magnoliopsida</taxon>
        <taxon>eudicotyledons</taxon>
        <taxon>Gunneridae</taxon>
        <taxon>Pentapetalae</taxon>
        <taxon>rosids</taxon>
        <taxon>fabids</taxon>
        <taxon>Malpighiales</taxon>
        <taxon>Salicaceae</taxon>
        <taxon>Saliceae</taxon>
        <taxon>Salix</taxon>
    </lineage>
</organism>
<protein>
    <submittedName>
        <fullName evidence="1">Uncharacterized protein</fullName>
    </submittedName>
</protein>
<sequence length="74" mass="8743">MIDSSEEKKSRKSTSRRVCGRLTMHLATMYDETLKNICALCFVKYWPLEHVQWKLHQVYEHYAHGGYKPKSPSL</sequence>
<accession>A0A9Q1A3W8</accession>
<proteinExistence type="predicted"/>
<dbReference type="Proteomes" id="UP001151752">
    <property type="component" value="Chromosome 13"/>
</dbReference>
<name>A0A9Q1A3W8_9ROSI</name>
<evidence type="ECO:0000313" key="2">
    <source>
        <dbReference type="Proteomes" id="UP001151752"/>
    </source>
</evidence>
<comment type="caution">
    <text evidence="1">The sequence shown here is derived from an EMBL/GenBank/DDBJ whole genome shotgun (WGS) entry which is preliminary data.</text>
</comment>
<reference evidence="1" key="2">
    <citation type="journal article" date="2023" name="Int. J. Mol. Sci.">
        <title>De Novo Assembly and Annotation of 11 Diverse Shrub Willow (Salix) Genomes Reveals Novel Gene Organization in Sex-Linked Regions.</title>
        <authorList>
            <person name="Hyden B."/>
            <person name="Feng K."/>
            <person name="Yates T.B."/>
            <person name="Jawdy S."/>
            <person name="Cereghino C."/>
            <person name="Smart L.B."/>
            <person name="Muchero W."/>
        </authorList>
    </citation>
    <scope>NUCLEOTIDE SEQUENCE</scope>
    <source>
        <tissue evidence="1">Shoot tip</tissue>
    </source>
</reference>